<sequence length="65" mass="7148">MDPNLLFFLEFVVFSGTFLAFAIWQVISLSPKRLAAEEAREAARKQAEIDQAEAASEKPPGHAEG</sequence>
<keyword evidence="2" id="KW-0812">Transmembrane</keyword>
<evidence type="ECO:0000313" key="4">
    <source>
        <dbReference type="Proteomes" id="UP000245086"/>
    </source>
</evidence>
<dbReference type="Proteomes" id="UP000245086">
    <property type="component" value="Unassembled WGS sequence"/>
</dbReference>
<dbReference type="EMBL" id="BFBR01000001">
    <property type="protein sequence ID" value="GBF56901.1"/>
    <property type="molecule type" value="Genomic_DNA"/>
</dbReference>
<keyword evidence="2" id="KW-0472">Membrane</keyword>
<keyword evidence="4" id="KW-1185">Reference proteome</keyword>
<comment type="caution">
    <text evidence="3">The sequence shown here is derived from an EMBL/GenBank/DDBJ whole genome shotgun (WGS) entry which is preliminary data.</text>
</comment>
<evidence type="ECO:0000256" key="2">
    <source>
        <dbReference type="SAM" id="Phobius"/>
    </source>
</evidence>
<gene>
    <name evidence="3" type="ORF">PbB2_00558</name>
</gene>
<dbReference type="RefSeq" id="WP_108983742.1">
    <property type="nucleotide sequence ID" value="NZ_BFBR01000001.1"/>
</dbReference>
<keyword evidence="2" id="KW-1133">Transmembrane helix</keyword>
<evidence type="ECO:0000313" key="3">
    <source>
        <dbReference type="EMBL" id="GBF56901.1"/>
    </source>
</evidence>
<proteinExistence type="predicted"/>
<protein>
    <submittedName>
        <fullName evidence="3">Uncharacterized protein</fullName>
    </submittedName>
</protein>
<feature type="transmembrane region" description="Helical" evidence="2">
    <location>
        <begin position="6"/>
        <end position="27"/>
    </location>
</feature>
<evidence type="ECO:0000256" key="1">
    <source>
        <dbReference type="SAM" id="MobiDB-lite"/>
    </source>
</evidence>
<feature type="compositionally biased region" description="Basic and acidic residues" evidence="1">
    <location>
        <begin position="55"/>
        <end position="65"/>
    </location>
</feature>
<accession>A0A2P2E768</accession>
<feature type="region of interest" description="Disordered" evidence="1">
    <location>
        <begin position="45"/>
        <end position="65"/>
    </location>
</feature>
<reference evidence="3 4" key="1">
    <citation type="journal article" date="2018" name="Genome Announc.">
        <title>Draft Genome Sequence of "Candidatus Phycosocius bacilliformis," an Alphaproteobacterial Ectosymbiont of the Hydrocarbon-Producing Green Alga Botryococcus braunii.</title>
        <authorList>
            <person name="Tanabe Y."/>
            <person name="Yamaguchi H."/>
            <person name="Watanabe M.M."/>
        </authorList>
    </citation>
    <scope>NUCLEOTIDE SEQUENCE [LARGE SCALE GENOMIC DNA]</scope>
    <source>
        <strain evidence="3 4">BOTRYCO-2</strain>
    </source>
</reference>
<dbReference type="AlphaFoldDB" id="A0A2P2E768"/>
<name>A0A2P2E768_9PROT</name>
<dbReference type="OrthoDB" id="9991176at2"/>
<organism evidence="3 4">
    <name type="scientific">Candidatus Phycosocius bacilliformis</name>
    <dbReference type="NCBI Taxonomy" id="1445552"/>
    <lineage>
        <taxon>Bacteria</taxon>
        <taxon>Pseudomonadati</taxon>
        <taxon>Pseudomonadota</taxon>
        <taxon>Alphaproteobacteria</taxon>
        <taxon>Caulobacterales</taxon>
        <taxon>Caulobacterales incertae sedis</taxon>
        <taxon>Candidatus Phycosocius</taxon>
    </lineage>
</organism>